<keyword evidence="2" id="KW-1185">Reference proteome</keyword>
<evidence type="ECO:0000313" key="2">
    <source>
        <dbReference type="Proteomes" id="UP001214094"/>
    </source>
</evidence>
<sequence length="85" mass="8834">MADTMITFQSAMLIGLTCLVSGMFCGAGAFAAAIEIFGPEPEPRVDEAALQNELDALFGTPSDEVRAARLVGMGTVVEAGTLRVL</sequence>
<dbReference type="EMBL" id="CP121308">
    <property type="protein sequence ID" value="WFP89838.1"/>
    <property type="molecule type" value="Genomic_DNA"/>
</dbReference>
<organism evidence="1 2">
    <name type="scientific">Ensifer adhaerens</name>
    <name type="common">Sinorhizobium morelense</name>
    <dbReference type="NCBI Taxonomy" id="106592"/>
    <lineage>
        <taxon>Bacteria</taxon>
        <taxon>Pseudomonadati</taxon>
        <taxon>Pseudomonadota</taxon>
        <taxon>Alphaproteobacteria</taxon>
        <taxon>Hyphomicrobiales</taxon>
        <taxon>Rhizobiaceae</taxon>
        <taxon>Sinorhizobium/Ensifer group</taxon>
        <taxon>Ensifer</taxon>
    </lineage>
</organism>
<reference evidence="1 2" key="1">
    <citation type="submission" date="2023-03" db="EMBL/GenBank/DDBJ databases">
        <title>Comparative genome and transcriptome analysis combination mining strategies for increasing vitamin B12 production of Ensifer adhaerens strain.</title>
        <authorList>
            <person name="Yongheng L."/>
        </authorList>
    </citation>
    <scope>NUCLEOTIDE SEQUENCE [LARGE SCALE GENOMIC DNA]</scope>
    <source>
        <strain evidence="1 2">Casida A-T305</strain>
    </source>
</reference>
<evidence type="ECO:0000313" key="1">
    <source>
        <dbReference type="EMBL" id="WFP89838.1"/>
    </source>
</evidence>
<dbReference type="Proteomes" id="UP001214094">
    <property type="component" value="Chromosome"/>
</dbReference>
<dbReference type="RefSeq" id="WP_034806330.1">
    <property type="nucleotide sequence ID" value="NZ_CP015880.1"/>
</dbReference>
<accession>A0ABY8HCK8</accession>
<name>A0ABY8HCK8_ENSAD</name>
<proteinExistence type="predicted"/>
<protein>
    <submittedName>
        <fullName evidence="1">Uncharacterized protein</fullName>
    </submittedName>
</protein>
<gene>
    <name evidence="1" type="ORF">P4B07_14890</name>
</gene>
<dbReference type="GeneID" id="29518638"/>